<protein>
    <recommendedName>
        <fullName evidence="10">Gamma-tubulin complex component</fullName>
    </recommendedName>
</protein>
<dbReference type="OrthoDB" id="5860513at2759"/>
<dbReference type="Gene3D" id="1.20.120.1900">
    <property type="entry name" value="Gamma-tubulin complex, C-terminal domain"/>
    <property type="match status" value="1"/>
</dbReference>
<evidence type="ECO:0000313" key="8">
    <source>
        <dbReference type="EnsemblMetazoa" id="XP_014240641.1"/>
    </source>
</evidence>
<dbReference type="GO" id="GO:0000922">
    <property type="term" value="C:spindle pole"/>
    <property type="evidence" value="ECO:0007669"/>
    <property type="project" value="InterPro"/>
</dbReference>
<dbReference type="GeneID" id="106661626"/>
<dbReference type="GO" id="GO:0000278">
    <property type="term" value="P:mitotic cell cycle"/>
    <property type="evidence" value="ECO:0007669"/>
    <property type="project" value="TreeGrafter"/>
</dbReference>
<dbReference type="Pfam" id="PF17681">
    <property type="entry name" value="GCP_N_terminal"/>
    <property type="match status" value="1"/>
</dbReference>
<keyword evidence="9" id="KW-1185">Reference proteome</keyword>
<dbReference type="KEGG" id="clec:106661626"/>
<dbReference type="EnsemblMetazoa" id="XM_014385155.1">
    <property type="protein sequence ID" value="XP_014240641.1"/>
    <property type="gene ID" value="LOC106661626"/>
</dbReference>
<evidence type="ECO:0000259" key="7">
    <source>
        <dbReference type="Pfam" id="PF17681"/>
    </source>
</evidence>
<name>A0A8I6R821_CIMLE</name>
<dbReference type="GO" id="GO:0051225">
    <property type="term" value="P:spindle assembly"/>
    <property type="evidence" value="ECO:0007669"/>
    <property type="project" value="TreeGrafter"/>
</dbReference>
<evidence type="ECO:0000256" key="2">
    <source>
        <dbReference type="ARBA" id="ARBA00010337"/>
    </source>
</evidence>
<dbReference type="InterPro" id="IPR040457">
    <property type="entry name" value="GCP_C"/>
</dbReference>
<keyword evidence="3" id="KW-0963">Cytoplasm</keyword>
<dbReference type="GO" id="GO:0005874">
    <property type="term" value="C:microtubule"/>
    <property type="evidence" value="ECO:0007669"/>
    <property type="project" value="UniProtKB-KW"/>
</dbReference>
<keyword evidence="5" id="KW-0206">Cytoskeleton</keyword>
<dbReference type="GO" id="GO:0031122">
    <property type="term" value="P:cytoplasmic microtubule organization"/>
    <property type="evidence" value="ECO:0007669"/>
    <property type="project" value="TreeGrafter"/>
</dbReference>
<comment type="subcellular location">
    <subcellularLocation>
        <location evidence="1">Cytoplasm</location>
        <location evidence="1">Cytoskeleton</location>
    </subcellularLocation>
</comment>
<dbReference type="GO" id="GO:0007020">
    <property type="term" value="P:microtubule nucleation"/>
    <property type="evidence" value="ECO:0007669"/>
    <property type="project" value="InterPro"/>
</dbReference>
<dbReference type="InterPro" id="IPR042241">
    <property type="entry name" value="GCP_C_sf"/>
</dbReference>
<sequence length="638" mass="75325">MEDMRKNILSFKPGRSVFQSPSRNRNDALQELLLTMQSSEATDMNMLKDLQCSVEYQRKEHNQFSKQLAELGNLHEGIKLKMAKLQKCLVVQAVESVIYEKLNAFHMAIAEVNNWQEDIRCHTSVRRILPWARDSMMRLHFLSKFLDDARNEKGGAILNPILVYLPHGNNKIHELFLELFNKAAIPMIQMIWHWVVRGALNDPYDEFFVQYNSDCTMDEWHEQFVLRKDFLPSVINSSLGKLITATGKVMNFLNKYYPEKCSEIIEKRKNLYDFQEFSFPLLVNKEDEFQHYIKDIYTENSSIFLKMLEEKYMLSSFFKNIHDFFFLSQGHFARHFMISMYSEYSKSVNDVSLNHLNSLLASAIGEMMTMKSSDRIFNEVIVHLNTPTEKDTVADVFTLKYQMSPPLNQMFETFEISYRKIFRFLWSKNHVSYLLSNCWRSLRGLLRTKNLTEDLSYNLKRVYLFNNQLMQFTYQLDFYMIYEIVDRWWQTFMLCYKESNDIEEVLCSHAKMLSSILTGTLQKKHQAEVSIQLRHIVILISEIEELITNIYYFINNQNFSFEDSSLIFSAKVDVLLNTAETAVNKFSSFLKSCRHIHGLLAVYERINFNDYYKRDNDKTEKPLPKPTNVYTIKESTSG</sequence>
<dbReference type="RefSeq" id="XP_014240641.1">
    <property type="nucleotide sequence ID" value="XM_014385155.1"/>
</dbReference>
<reference evidence="8" key="1">
    <citation type="submission" date="2022-01" db="UniProtKB">
        <authorList>
            <consortium name="EnsemblMetazoa"/>
        </authorList>
    </citation>
    <scope>IDENTIFICATION</scope>
</reference>
<organism evidence="8 9">
    <name type="scientific">Cimex lectularius</name>
    <name type="common">Bed bug</name>
    <name type="synonym">Acanthia lectularia</name>
    <dbReference type="NCBI Taxonomy" id="79782"/>
    <lineage>
        <taxon>Eukaryota</taxon>
        <taxon>Metazoa</taxon>
        <taxon>Ecdysozoa</taxon>
        <taxon>Arthropoda</taxon>
        <taxon>Hexapoda</taxon>
        <taxon>Insecta</taxon>
        <taxon>Pterygota</taxon>
        <taxon>Neoptera</taxon>
        <taxon>Paraneoptera</taxon>
        <taxon>Hemiptera</taxon>
        <taxon>Heteroptera</taxon>
        <taxon>Panheteroptera</taxon>
        <taxon>Cimicomorpha</taxon>
        <taxon>Cimicidae</taxon>
        <taxon>Cimex</taxon>
    </lineage>
</organism>
<feature type="domain" description="Gamma tubulin complex component protein N-terminal" evidence="7">
    <location>
        <begin position="30"/>
        <end position="311"/>
    </location>
</feature>
<dbReference type="PANTHER" id="PTHR19302:SF14">
    <property type="entry name" value="GAMMA-TUBULIN COMPLEX COMPONENT 3"/>
    <property type="match status" value="1"/>
</dbReference>
<evidence type="ECO:0000256" key="3">
    <source>
        <dbReference type="ARBA" id="ARBA00022490"/>
    </source>
</evidence>
<evidence type="ECO:0008006" key="10">
    <source>
        <dbReference type="Google" id="ProtNLM"/>
    </source>
</evidence>
<evidence type="ECO:0000259" key="6">
    <source>
        <dbReference type="Pfam" id="PF04130"/>
    </source>
</evidence>
<evidence type="ECO:0000256" key="1">
    <source>
        <dbReference type="ARBA" id="ARBA00004245"/>
    </source>
</evidence>
<evidence type="ECO:0000313" key="9">
    <source>
        <dbReference type="Proteomes" id="UP000494040"/>
    </source>
</evidence>
<dbReference type="Proteomes" id="UP000494040">
    <property type="component" value="Unassembled WGS sequence"/>
</dbReference>
<keyword evidence="4" id="KW-0493">Microtubule</keyword>
<comment type="similarity">
    <text evidence="2">Belongs to the TUBGCP family.</text>
</comment>
<feature type="domain" description="Gamma tubulin complex component C-terminal" evidence="6">
    <location>
        <begin position="318"/>
        <end position="612"/>
    </location>
</feature>
<dbReference type="GO" id="GO:0043015">
    <property type="term" value="F:gamma-tubulin binding"/>
    <property type="evidence" value="ECO:0007669"/>
    <property type="project" value="InterPro"/>
</dbReference>
<dbReference type="GO" id="GO:0051011">
    <property type="term" value="F:microtubule minus-end binding"/>
    <property type="evidence" value="ECO:0007669"/>
    <property type="project" value="TreeGrafter"/>
</dbReference>
<dbReference type="GO" id="GO:0051321">
    <property type="term" value="P:meiotic cell cycle"/>
    <property type="evidence" value="ECO:0007669"/>
    <property type="project" value="TreeGrafter"/>
</dbReference>
<evidence type="ECO:0000256" key="5">
    <source>
        <dbReference type="ARBA" id="ARBA00023212"/>
    </source>
</evidence>
<dbReference type="Pfam" id="PF04130">
    <property type="entry name" value="GCP_C_terminal"/>
    <property type="match status" value="1"/>
</dbReference>
<dbReference type="OMA" id="WSETTEY"/>
<dbReference type="GO" id="GO:0000930">
    <property type="term" value="C:gamma-tubulin complex"/>
    <property type="evidence" value="ECO:0007669"/>
    <property type="project" value="TreeGrafter"/>
</dbReference>
<proteinExistence type="inferred from homology"/>
<dbReference type="PANTHER" id="PTHR19302">
    <property type="entry name" value="GAMMA TUBULIN COMPLEX PROTEIN"/>
    <property type="match status" value="1"/>
</dbReference>
<dbReference type="AlphaFoldDB" id="A0A8I6R821"/>
<evidence type="ECO:0000256" key="4">
    <source>
        <dbReference type="ARBA" id="ARBA00022701"/>
    </source>
</evidence>
<accession>A0A8I6R821</accession>
<dbReference type="InterPro" id="IPR007259">
    <property type="entry name" value="GCP"/>
</dbReference>
<dbReference type="InterPro" id="IPR041470">
    <property type="entry name" value="GCP_N"/>
</dbReference>